<evidence type="ECO:0000256" key="1">
    <source>
        <dbReference type="SAM" id="SignalP"/>
    </source>
</evidence>
<evidence type="ECO:0000313" key="3">
    <source>
        <dbReference type="Proteomes" id="UP000464657"/>
    </source>
</evidence>
<dbReference type="EMBL" id="CP019288">
    <property type="protein sequence ID" value="QHI34810.1"/>
    <property type="molecule type" value="Genomic_DNA"/>
</dbReference>
<proteinExistence type="predicted"/>
<gene>
    <name evidence="2" type="ORF">IMCC3317_01540</name>
</gene>
<keyword evidence="3" id="KW-1185">Reference proteome</keyword>
<organism evidence="2 3">
    <name type="scientific">Kordia antarctica</name>
    <dbReference type="NCBI Taxonomy" id="1218801"/>
    <lineage>
        <taxon>Bacteria</taxon>
        <taxon>Pseudomonadati</taxon>
        <taxon>Bacteroidota</taxon>
        <taxon>Flavobacteriia</taxon>
        <taxon>Flavobacteriales</taxon>
        <taxon>Flavobacteriaceae</taxon>
        <taxon>Kordia</taxon>
    </lineage>
</organism>
<feature type="signal peptide" evidence="1">
    <location>
        <begin position="1"/>
        <end position="21"/>
    </location>
</feature>
<reference evidence="2 3" key="1">
    <citation type="journal article" date="2013" name="Int. J. Syst. Evol. Microbiol.">
        <title>Kordia antarctica sp. nov., isolated from Antarctic seawater.</title>
        <authorList>
            <person name="Baek K."/>
            <person name="Choi A."/>
            <person name="Kang I."/>
            <person name="Lee K."/>
            <person name="Cho J.C."/>
        </authorList>
    </citation>
    <scope>NUCLEOTIDE SEQUENCE [LARGE SCALE GENOMIC DNA]</scope>
    <source>
        <strain evidence="2 3">IMCC3317</strain>
    </source>
</reference>
<dbReference type="KEGG" id="kan:IMCC3317_01540"/>
<keyword evidence="1" id="KW-0732">Signal</keyword>
<feature type="chain" id="PRO_5029783016" evidence="1">
    <location>
        <begin position="22"/>
        <end position="229"/>
    </location>
</feature>
<accession>A0A7L4ZE28</accession>
<dbReference type="RefSeq" id="WP_160127598.1">
    <property type="nucleotide sequence ID" value="NZ_CP019288.1"/>
</dbReference>
<dbReference type="Proteomes" id="UP000464657">
    <property type="component" value="Chromosome"/>
</dbReference>
<name>A0A7L4ZE28_9FLAO</name>
<evidence type="ECO:0000313" key="2">
    <source>
        <dbReference type="EMBL" id="QHI34810.1"/>
    </source>
</evidence>
<sequence>MLKIKQVLLVLFVFTITFSFAQEDKIVPAKKVDIADMVKDVQIIRKNEDNFKMVWWIPLEYWEVSIGDSNLGQSGVLEQITRIFEGYTLVCTINTDISPFGGLIKKSSKIQLKDTKGNIYDEIKDEEIPDEYESMLTSMKPAMAQMLGQFGKQMEFHVFPEKAKDGTLMAAPLSKGEFTVLFNETEEFKFKLPLSSLVEKKECPKDGELLNGNWEFCPWHGKKLKLQTK</sequence>
<protein>
    <submittedName>
        <fullName evidence="2">Uncharacterized protein</fullName>
    </submittedName>
</protein>
<dbReference type="AlphaFoldDB" id="A0A7L4ZE28"/>
<dbReference type="OrthoDB" id="5986339at2"/>